<accession>A0ACC2VQX7</accession>
<comment type="caution">
    <text evidence="1">The sequence shown here is derived from an EMBL/GenBank/DDBJ whole genome shotgun (WGS) entry which is preliminary data.</text>
</comment>
<proteinExistence type="predicted"/>
<sequence>MKTECRELFAMTVILDIEGTVCPITFVKDTLFPYFLEQLHPILSSLQFPLDKADPVANICLQFPSHVQQDETSLITYIRQLVASDTKDPVLKSLQGLVWKKGYDNGDLVAPIYDDAIALITTSSEPIYIYSSGSVAAQKLLFLHVKGNLDLTPHLAGYFDITTSGHKQDSTSYKSILHAIGNPEPATVTFYSDSPAEVRAAIEAGMKATIVVRPGNGPLTDQDRQLGTITSFP</sequence>
<evidence type="ECO:0000313" key="2">
    <source>
        <dbReference type="Proteomes" id="UP001241377"/>
    </source>
</evidence>
<dbReference type="Proteomes" id="UP001241377">
    <property type="component" value="Unassembled WGS sequence"/>
</dbReference>
<dbReference type="EMBL" id="JASBWR010000056">
    <property type="protein sequence ID" value="KAJ9101578.1"/>
    <property type="molecule type" value="Genomic_DNA"/>
</dbReference>
<name>A0ACC2VQX7_9TREE</name>
<evidence type="ECO:0000313" key="1">
    <source>
        <dbReference type="EMBL" id="KAJ9101578.1"/>
    </source>
</evidence>
<keyword evidence="2" id="KW-1185">Reference proteome</keyword>
<protein>
    <submittedName>
        <fullName evidence="1">Enolase-phosphatase E1</fullName>
    </submittedName>
</protein>
<reference evidence="1" key="1">
    <citation type="submission" date="2023-04" db="EMBL/GenBank/DDBJ databases">
        <title>Draft Genome sequencing of Naganishia species isolated from polar environments using Oxford Nanopore Technology.</title>
        <authorList>
            <person name="Leo P."/>
            <person name="Venkateswaran K."/>
        </authorList>
    </citation>
    <scope>NUCLEOTIDE SEQUENCE</scope>
    <source>
        <strain evidence="1">MNA-CCFEE 5261</strain>
    </source>
</reference>
<gene>
    <name evidence="1" type="primary">UTR4</name>
    <name evidence="1" type="ORF">QFC19_005075</name>
</gene>
<organism evidence="1 2">
    <name type="scientific">Naganishia cerealis</name>
    <dbReference type="NCBI Taxonomy" id="610337"/>
    <lineage>
        <taxon>Eukaryota</taxon>
        <taxon>Fungi</taxon>
        <taxon>Dikarya</taxon>
        <taxon>Basidiomycota</taxon>
        <taxon>Agaricomycotina</taxon>
        <taxon>Tremellomycetes</taxon>
        <taxon>Filobasidiales</taxon>
        <taxon>Filobasidiaceae</taxon>
        <taxon>Naganishia</taxon>
    </lineage>
</organism>